<gene>
    <name evidence="3" type="ORF">EHQ76_15780</name>
</gene>
<name>A0A5F2AZK0_9LEPT</name>
<dbReference type="GO" id="GO:0000162">
    <property type="term" value="P:L-tryptophan biosynthetic process"/>
    <property type="evidence" value="ECO:0007669"/>
    <property type="project" value="TreeGrafter"/>
</dbReference>
<feature type="domain" description="Glutamine amidotransferase" evidence="2">
    <location>
        <begin position="6"/>
        <end position="200"/>
    </location>
</feature>
<dbReference type="PANTHER" id="PTHR43418:SF4">
    <property type="entry name" value="MULTIFUNCTIONAL TRYPTOPHAN BIOSYNTHESIS PROTEIN"/>
    <property type="match status" value="1"/>
</dbReference>
<keyword evidence="1" id="KW-0315">Glutamine amidotransferase</keyword>
<dbReference type="FunFam" id="3.40.50.880:FF:000003">
    <property type="entry name" value="Anthranilate synthase component II"/>
    <property type="match status" value="1"/>
</dbReference>
<organism evidence="3 4">
    <name type="scientific">Leptospira barantonii</name>
    <dbReference type="NCBI Taxonomy" id="2023184"/>
    <lineage>
        <taxon>Bacteria</taxon>
        <taxon>Pseudomonadati</taxon>
        <taxon>Spirochaetota</taxon>
        <taxon>Spirochaetia</taxon>
        <taxon>Leptospirales</taxon>
        <taxon>Leptospiraceae</taxon>
        <taxon>Leptospira</taxon>
    </lineage>
</organism>
<dbReference type="GO" id="GO:0004049">
    <property type="term" value="F:anthranilate synthase activity"/>
    <property type="evidence" value="ECO:0007669"/>
    <property type="project" value="TreeGrafter"/>
</dbReference>
<dbReference type="InterPro" id="IPR050472">
    <property type="entry name" value="Anth_synth/Amidotransfase"/>
</dbReference>
<dbReference type="EMBL" id="RQGN01000087">
    <property type="protein sequence ID" value="TGL96591.1"/>
    <property type="molecule type" value="Genomic_DNA"/>
</dbReference>
<dbReference type="RefSeq" id="WP_135671882.1">
    <property type="nucleotide sequence ID" value="NZ_RQGN01000087.1"/>
</dbReference>
<dbReference type="PRINTS" id="PR00097">
    <property type="entry name" value="ANTSNTHASEII"/>
</dbReference>
<reference evidence="3 4" key="1">
    <citation type="journal article" date="2019" name="PLoS Negl. Trop. Dis.">
        <title>Revisiting the worldwide diversity of Leptospira species in the environment.</title>
        <authorList>
            <person name="Vincent A.T."/>
            <person name="Schiettekatte O."/>
            <person name="Bourhy P."/>
            <person name="Veyrier F.J."/>
            <person name="Picardeau M."/>
        </authorList>
    </citation>
    <scope>NUCLEOTIDE SEQUENCE [LARGE SCALE GENOMIC DNA]</scope>
    <source>
        <strain evidence="3 4">201702444</strain>
    </source>
</reference>
<dbReference type="AlphaFoldDB" id="A0A5F2AZK0"/>
<dbReference type="Gene3D" id="3.40.50.880">
    <property type="match status" value="1"/>
</dbReference>
<evidence type="ECO:0000256" key="1">
    <source>
        <dbReference type="ARBA" id="ARBA00022962"/>
    </source>
</evidence>
<dbReference type="NCBIfam" id="TIGR00566">
    <property type="entry name" value="trpG_papA"/>
    <property type="match status" value="1"/>
</dbReference>
<accession>A0A5F2AZK0</accession>
<dbReference type="InterPro" id="IPR029062">
    <property type="entry name" value="Class_I_gatase-like"/>
</dbReference>
<evidence type="ECO:0000259" key="2">
    <source>
        <dbReference type="Pfam" id="PF00117"/>
    </source>
</evidence>
<dbReference type="InterPro" id="IPR017926">
    <property type="entry name" value="GATASE"/>
</dbReference>
<sequence length="201" mass="22910">MKRCIVIDHYDSFTFNLVHLLEESLENSAERFELIVFRQDEVGLNEILSRNPTHILLSPGPGHPEDPEYFGVSESILRLRNPYIKIFGVCLGMQGIVTSFGGRLQRSKVPHHGKTSDITHDRLGIFSEIPDRIRVMRYHSLESVEHSLPDCLEATAKVQTNEENSVLMGVRHKTLPIEGVQFHPESFATECGKKMIENFLK</sequence>
<dbReference type="PANTHER" id="PTHR43418">
    <property type="entry name" value="MULTIFUNCTIONAL TRYPTOPHAN BIOSYNTHESIS PROTEIN-RELATED"/>
    <property type="match status" value="1"/>
</dbReference>
<dbReference type="SUPFAM" id="SSF52317">
    <property type="entry name" value="Class I glutamine amidotransferase-like"/>
    <property type="match status" value="1"/>
</dbReference>
<dbReference type="CDD" id="cd01743">
    <property type="entry name" value="GATase1_Anthranilate_Synthase"/>
    <property type="match status" value="1"/>
</dbReference>
<evidence type="ECO:0000313" key="3">
    <source>
        <dbReference type="EMBL" id="TGL96591.1"/>
    </source>
</evidence>
<dbReference type="Pfam" id="PF00117">
    <property type="entry name" value="GATase"/>
    <property type="match status" value="1"/>
</dbReference>
<dbReference type="GO" id="GO:0005829">
    <property type="term" value="C:cytosol"/>
    <property type="evidence" value="ECO:0007669"/>
    <property type="project" value="TreeGrafter"/>
</dbReference>
<evidence type="ECO:0000313" key="4">
    <source>
        <dbReference type="Proteomes" id="UP000298429"/>
    </source>
</evidence>
<dbReference type="PROSITE" id="PS51273">
    <property type="entry name" value="GATASE_TYPE_1"/>
    <property type="match status" value="1"/>
</dbReference>
<dbReference type="InterPro" id="IPR006221">
    <property type="entry name" value="TrpG/PapA_dom"/>
</dbReference>
<dbReference type="OrthoDB" id="9804328at2"/>
<dbReference type="PRINTS" id="PR00096">
    <property type="entry name" value="GATASE"/>
</dbReference>
<proteinExistence type="predicted"/>
<dbReference type="Proteomes" id="UP000298429">
    <property type="component" value="Unassembled WGS sequence"/>
</dbReference>
<protein>
    <submittedName>
        <fullName evidence="3">Aminodeoxychorismate/anthranilate synthase component II</fullName>
    </submittedName>
</protein>
<comment type="caution">
    <text evidence="3">The sequence shown here is derived from an EMBL/GenBank/DDBJ whole genome shotgun (WGS) entry which is preliminary data.</text>
</comment>